<dbReference type="GO" id="GO:0055085">
    <property type="term" value="P:transmembrane transport"/>
    <property type="evidence" value="ECO:0007669"/>
    <property type="project" value="TreeGrafter"/>
</dbReference>
<reference evidence="10 11" key="1">
    <citation type="submission" date="2018-02" db="EMBL/GenBank/DDBJ databases">
        <authorList>
            <person name="Cohen D.B."/>
            <person name="Kent A.D."/>
        </authorList>
    </citation>
    <scope>NUCLEOTIDE SEQUENCE [LARGE SCALE GENOMIC DNA]</scope>
    <source>
        <strain evidence="10">1</strain>
    </source>
</reference>
<dbReference type="InterPro" id="IPR002549">
    <property type="entry name" value="AI-2E-like"/>
</dbReference>
<evidence type="ECO:0000256" key="6">
    <source>
        <dbReference type="ARBA" id="ARBA00022989"/>
    </source>
</evidence>
<feature type="transmembrane region" description="Helical" evidence="9">
    <location>
        <begin position="173"/>
        <end position="193"/>
    </location>
</feature>
<feature type="transmembrane region" description="Helical" evidence="9">
    <location>
        <begin position="32"/>
        <end position="50"/>
    </location>
</feature>
<proteinExistence type="inferred from homology"/>
<evidence type="ECO:0000256" key="1">
    <source>
        <dbReference type="ARBA" id="ARBA00004651"/>
    </source>
</evidence>
<dbReference type="PANTHER" id="PTHR21716">
    <property type="entry name" value="TRANSMEMBRANE PROTEIN"/>
    <property type="match status" value="1"/>
</dbReference>
<comment type="similarity">
    <text evidence="2">Belongs to the autoinducer-2 exporter (AI-2E) (TC 2.A.86) family.</text>
</comment>
<sequence>MRRITQPTPADPDPDAVGAGPRHEVTLGRRSPFAIGFFITLGALTAFGLVFGLYRISYVVLLVMLALYLALGLNPLVDRLSATGLRRGFSVFLVALGALAVLALAFWAVLPVAYEQINRLLLNAPSLLQELRANPQIAELDARYDGINRVSNFLTSGELLSGLFGGLWGAGQAVAGLVFSTMMTITLMLYILASMPTFTDAMLELAPASRRPRVRYLTREMFRRIGGYVTGLFIIITCAATVAFLFLTIVGLGQYALALAVVVALCAVIPLIGSTLSMIIVSIVAFTFSPTQGLVTLAFFLTYQQFDNYFIQPRVFQRSVSVPGPLVILAAVCGGLLYGLLGALLAIPSMAALMLLYREVLIPELNRR</sequence>
<keyword evidence="5 9" id="KW-0812">Transmembrane</keyword>
<organism evidence="10 11">
    <name type="scientific">Micropruina glycogenica</name>
    <dbReference type="NCBI Taxonomy" id="75385"/>
    <lineage>
        <taxon>Bacteria</taxon>
        <taxon>Bacillati</taxon>
        <taxon>Actinomycetota</taxon>
        <taxon>Actinomycetes</taxon>
        <taxon>Propionibacteriales</taxon>
        <taxon>Nocardioidaceae</taxon>
        <taxon>Micropruina</taxon>
    </lineage>
</organism>
<evidence type="ECO:0000256" key="4">
    <source>
        <dbReference type="ARBA" id="ARBA00022475"/>
    </source>
</evidence>
<accession>A0A2N9JFL9</accession>
<keyword evidence="11" id="KW-1185">Reference proteome</keyword>
<feature type="region of interest" description="Disordered" evidence="8">
    <location>
        <begin position="1"/>
        <end position="21"/>
    </location>
</feature>
<evidence type="ECO:0000256" key="7">
    <source>
        <dbReference type="ARBA" id="ARBA00023136"/>
    </source>
</evidence>
<feature type="transmembrane region" description="Helical" evidence="9">
    <location>
        <begin position="56"/>
        <end position="77"/>
    </location>
</feature>
<protein>
    <submittedName>
        <fullName evidence="10">AI-2E family transporter</fullName>
    </submittedName>
</protein>
<keyword evidence="4" id="KW-1003">Cell membrane</keyword>
<keyword evidence="6 9" id="KW-1133">Transmembrane helix</keyword>
<evidence type="ECO:0000313" key="10">
    <source>
        <dbReference type="EMBL" id="SPD86166.1"/>
    </source>
</evidence>
<name>A0A2N9JFL9_9ACTN</name>
<gene>
    <name evidence="10" type="ORF">MPLG2_1130</name>
</gene>
<evidence type="ECO:0000256" key="2">
    <source>
        <dbReference type="ARBA" id="ARBA00009773"/>
    </source>
</evidence>
<dbReference type="EMBL" id="LT985188">
    <property type="protein sequence ID" value="SPD86166.1"/>
    <property type="molecule type" value="Genomic_DNA"/>
</dbReference>
<evidence type="ECO:0000256" key="3">
    <source>
        <dbReference type="ARBA" id="ARBA00022448"/>
    </source>
</evidence>
<dbReference type="GO" id="GO:0005886">
    <property type="term" value="C:plasma membrane"/>
    <property type="evidence" value="ECO:0007669"/>
    <property type="project" value="UniProtKB-SubCell"/>
</dbReference>
<evidence type="ECO:0000313" key="11">
    <source>
        <dbReference type="Proteomes" id="UP000238164"/>
    </source>
</evidence>
<feature type="transmembrane region" description="Helical" evidence="9">
    <location>
        <begin position="279"/>
        <end position="306"/>
    </location>
</feature>
<evidence type="ECO:0000256" key="8">
    <source>
        <dbReference type="SAM" id="MobiDB-lite"/>
    </source>
</evidence>
<keyword evidence="3" id="KW-0813">Transport</keyword>
<dbReference type="RefSeq" id="WP_197710090.1">
    <property type="nucleotide sequence ID" value="NZ_LT985188.1"/>
</dbReference>
<feature type="transmembrane region" description="Helical" evidence="9">
    <location>
        <begin position="326"/>
        <end position="357"/>
    </location>
</feature>
<comment type="subcellular location">
    <subcellularLocation>
        <location evidence="1">Cell membrane</location>
        <topology evidence="1">Multi-pass membrane protein</topology>
    </subcellularLocation>
</comment>
<dbReference type="Pfam" id="PF01594">
    <property type="entry name" value="AI-2E_transport"/>
    <property type="match status" value="1"/>
</dbReference>
<feature type="transmembrane region" description="Helical" evidence="9">
    <location>
        <begin position="225"/>
        <end position="249"/>
    </location>
</feature>
<feature type="transmembrane region" description="Helical" evidence="9">
    <location>
        <begin position="255"/>
        <end position="272"/>
    </location>
</feature>
<feature type="transmembrane region" description="Helical" evidence="9">
    <location>
        <begin position="89"/>
        <end position="110"/>
    </location>
</feature>
<dbReference type="KEGG" id="mgg:MPLG2_1130"/>
<evidence type="ECO:0000256" key="5">
    <source>
        <dbReference type="ARBA" id="ARBA00022692"/>
    </source>
</evidence>
<keyword evidence="7 9" id="KW-0472">Membrane</keyword>
<dbReference type="AlphaFoldDB" id="A0A2N9JFL9"/>
<evidence type="ECO:0000256" key="9">
    <source>
        <dbReference type="SAM" id="Phobius"/>
    </source>
</evidence>
<dbReference type="Proteomes" id="UP000238164">
    <property type="component" value="Chromosome 1"/>
</dbReference>
<dbReference type="PANTHER" id="PTHR21716:SF53">
    <property type="entry name" value="PERMEASE PERM-RELATED"/>
    <property type="match status" value="1"/>
</dbReference>